<proteinExistence type="predicted"/>
<dbReference type="GO" id="GO:0000160">
    <property type="term" value="P:phosphorelay signal transduction system"/>
    <property type="evidence" value="ECO:0007669"/>
    <property type="project" value="InterPro"/>
</dbReference>
<evidence type="ECO:0000313" key="7">
    <source>
        <dbReference type="Proteomes" id="UP000319825"/>
    </source>
</evidence>
<dbReference type="InterPro" id="IPR058245">
    <property type="entry name" value="NreC/VraR/RcsB-like_REC"/>
</dbReference>
<gene>
    <name evidence="6" type="ORF">JD77_04982</name>
</gene>
<evidence type="ECO:0000256" key="2">
    <source>
        <dbReference type="ARBA" id="ARBA00023125"/>
    </source>
</evidence>
<protein>
    <submittedName>
        <fullName evidence="6">LuxR family two component transcriptional regulator</fullName>
    </submittedName>
</protein>
<dbReference type="PANTHER" id="PTHR43214">
    <property type="entry name" value="TWO-COMPONENT RESPONSE REGULATOR"/>
    <property type="match status" value="1"/>
</dbReference>
<dbReference type="InterPro" id="IPR000792">
    <property type="entry name" value="Tscrpt_reg_LuxR_C"/>
</dbReference>
<dbReference type="Pfam" id="PF00196">
    <property type="entry name" value="GerE"/>
    <property type="match status" value="1"/>
</dbReference>
<keyword evidence="7" id="KW-1185">Reference proteome</keyword>
<dbReference type="EMBL" id="VLKE01000001">
    <property type="protein sequence ID" value="TWH69964.1"/>
    <property type="molecule type" value="Genomic_DNA"/>
</dbReference>
<evidence type="ECO:0000256" key="3">
    <source>
        <dbReference type="PROSITE-ProRule" id="PRU00169"/>
    </source>
</evidence>
<feature type="domain" description="Response regulatory" evidence="5">
    <location>
        <begin position="18"/>
        <end position="134"/>
    </location>
</feature>
<evidence type="ECO:0000259" key="4">
    <source>
        <dbReference type="PROSITE" id="PS50043"/>
    </source>
</evidence>
<evidence type="ECO:0000259" key="5">
    <source>
        <dbReference type="PROSITE" id="PS50110"/>
    </source>
</evidence>
<accession>A0A562IHA2</accession>
<dbReference type="CDD" id="cd17535">
    <property type="entry name" value="REC_NarL-like"/>
    <property type="match status" value="1"/>
</dbReference>
<keyword evidence="1" id="KW-0597">Phosphoprotein</keyword>
<dbReference type="InterPro" id="IPR036388">
    <property type="entry name" value="WH-like_DNA-bd_sf"/>
</dbReference>
<name>A0A562IHA2_MICOL</name>
<evidence type="ECO:0000313" key="6">
    <source>
        <dbReference type="EMBL" id="TWH69964.1"/>
    </source>
</evidence>
<dbReference type="RefSeq" id="WP_246140906.1">
    <property type="nucleotide sequence ID" value="NZ_BAAATQ010000094.1"/>
</dbReference>
<dbReference type="PRINTS" id="PR00038">
    <property type="entry name" value="HTHLUXR"/>
</dbReference>
<dbReference type="SUPFAM" id="SSF46894">
    <property type="entry name" value="C-terminal effector domain of the bipartite response regulators"/>
    <property type="match status" value="1"/>
</dbReference>
<dbReference type="GO" id="GO:0006355">
    <property type="term" value="P:regulation of DNA-templated transcription"/>
    <property type="evidence" value="ECO:0007669"/>
    <property type="project" value="InterPro"/>
</dbReference>
<dbReference type="InterPro" id="IPR011006">
    <property type="entry name" value="CheY-like_superfamily"/>
</dbReference>
<dbReference type="GO" id="GO:0003677">
    <property type="term" value="F:DNA binding"/>
    <property type="evidence" value="ECO:0007669"/>
    <property type="project" value="UniProtKB-KW"/>
</dbReference>
<feature type="domain" description="HTH luxR-type" evidence="4">
    <location>
        <begin position="149"/>
        <end position="214"/>
    </location>
</feature>
<dbReference type="Gene3D" id="3.40.50.2300">
    <property type="match status" value="1"/>
</dbReference>
<dbReference type="PROSITE" id="PS50110">
    <property type="entry name" value="RESPONSE_REGULATORY"/>
    <property type="match status" value="1"/>
</dbReference>
<reference evidence="6 7" key="1">
    <citation type="submission" date="2019-07" db="EMBL/GenBank/DDBJ databases">
        <title>R&amp;d 2014.</title>
        <authorList>
            <person name="Klenk H.-P."/>
        </authorList>
    </citation>
    <scope>NUCLEOTIDE SEQUENCE [LARGE SCALE GENOMIC DNA]</scope>
    <source>
        <strain evidence="6 7">DSM 43868</strain>
    </source>
</reference>
<dbReference type="Gene3D" id="1.10.10.10">
    <property type="entry name" value="Winged helix-like DNA-binding domain superfamily/Winged helix DNA-binding domain"/>
    <property type="match status" value="1"/>
</dbReference>
<comment type="caution">
    <text evidence="3">Lacks conserved residue(s) required for the propagation of feature annotation.</text>
</comment>
<dbReference type="InterPro" id="IPR016032">
    <property type="entry name" value="Sig_transdc_resp-reg_C-effctor"/>
</dbReference>
<dbReference type="InterPro" id="IPR039420">
    <property type="entry name" value="WalR-like"/>
</dbReference>
<dbReference type="Pfam" id="PF00072">
    <property type="entry name" value="Response_reg"/>
    <property type="match status" value="1"/>
</dbReference>
<keyword evidence="2" id="KW-0238">DNA-binding</keyword>
<organism evidence="6 7">
    <name type="scientific">Micromonospora olivasterospora</name>
    <dbReference type="NCBI Taxonomy" id="1880"/>
    <lineage>
        <taxon>Bacteria</taxon>
        <taxon>Bacillati</taxon>
        <taxon>Actinomycetota</taxon>
        <taxon>Actinomycetes</taxon>
        <taxon>Micromonosporales</taxon>
        <taxon>Micromonosporaceae</taxon>
        <taxon>Micromonospora</taxon>
    </lineage>
</organism>
<evidence type="ECO:0000256" key="1">
    <source>
        <dbReference type="ARBA" id="ARBA00022553"/>
    </source>
</evidence>
<dbReference type="PANTHER" id="PTHR43214:SF42">
    <property type="entry name" value="TRANSCRIPTIONAL REGULATORY PROTEIN DESR"/>
    <property type="match status" value="1"/>
</dbReference>
<dbReference type="SMART" id="SM00421">
    <property type="entry name" value="HTH_LUXR"/>
    <property type="match status" value="1"/>
</dbReference>
<dbReference type="SUPFAM" id="SSF52172">
    <property type="entry name" value="CheY-like"/>
    <property type="match status" value="1"/>
</dbReference>
<dbReference type="PROSITE" id="PS50043">
    <property type="entry name" value="HTH_LUXR_2"/>
    <property type="match status" value="1"/>
</dbReference>
<comment type="caution">
    <text evidence="6">The sequence shown here is derived from an EMBL/GenBank/DDBJ whole genome shotgun (WGS) entry which is preliminary data.</text>
</comment>
<sequence>MASPRRDAYPEIGEMVIHVVVAEDMRLLRSAVCAGLSAEQDIEILADAECVAALWGVLRRDHPDVLLLELGPEAPDAAVLVAKVIAEAPGTAVLALSRRWSLPLVEAALGAGARGLVSKDVALADLVHAIRATAAGERVIDPAAAVAVLSPSPSPLTRRELEVLWVAAEGLPLKEIAHRLFLAHGTVRNHLSAILQKTGARNRMEAVRLAQREGWL</sequence>
<dbReference type="CDD" id="cd06170">
    <property type="entry name" value="LuxR_C_like"/>
    <property type="match status" value="1"/>
</dbReference>
<dbReference type="AlphaFoldDB" id="A0A562IHA2"/>
<dbReference type="Proteomes" id="UP000319825">
    <property type="component" value="Unassembled WGS sequence"/>
</dbReference>
<dbReference type="InterPro" id="IPR001789">
    <property type="entry name" value="Sig_transdc_resp-reg_receiver"/>
</dbReference>